<evidence type="ECO:0000313" key="2">
    <source>
        <dbReference type="Proteomes" id="UP000297729"/>
    </source>
</evidence>
<evidence type="ECO:0000313" key="1">
    <source>
        <dbReference type="EMBL" id="TFW25758.1"/>
    </source>
</evidence>
<dbReference type="EMBL" id="SPVG01000087">
    <property type="protein sequence ID" value="TFW25758.1"/>
    <property type="molecule type" value="Genomic_DNA"/>
</dbReference>
<name>A0A4Y9SMN3_9BURK</name>
<reference evidence="1 2" key="1">
    <citation type="submission" date="2019-03" db="EMBL/GenBank/DDBJ databases">
        <title>Draft Genome Sequence of Duganella callidus sp. nov., a Novel Duganella Species Isolated from Cultivated Soil.</title>
        <authorList>
            <person name="Raths R."/>
            <person name="Peta V."/>
            <person name="Bucking H."/>
        </authorList>
    </citation>
    <scope>NUCLEOTIDE SEQUENCE [LARGE SCALE GENOMIC DNA]</scope>
    <source>
        <strain evidence="1 2">DN04</strain>
    </source>
</reference>
<dbReference type="OrthoDB" id="8779496at2"/>
<dbReference type="Proteomes" id="UP000297729">
    <property type="component" value="Unassembled WGS sequence"/>
</dbReference>
<dbReference type="InterPro" id="IPR025516">
    <property type="entry name" value="DUF4404"/>
</dbReference>
<organism evidence="1 2">
    <name type="scientific">Duganella callida</name>
    <dbReference type="NCBI Taxonomy" id="2561932"/>
    <lineage>
        <taxon>Bacteria</taxon>
        <taxon>Pseudomonadati</taxon>
        <taxon>Pseudomonadota</taxon>
        <taxon>Betaproteobacteria</taxon>
        <taxon>Burkholderiales</taxon>
        <taxon>Oxalobacteraceae</taxon>
        <taxon>Telluria group</taxon>
        <taxon>Duganella</taxon>
    </lineage>
</organism>
<keyword evidence="2" id="KW-1185">Reference proteome</keyword>
<gene>
    <name evidence="1" type="ORF">E4L98_08995</name>
</gene>
<dbReference type="RefSeq" id="WP_135201220.1">
    <property type="nucleotide sequence ID" value="NZ_SPVG01000087.1"/>
</dbReference>
<dbReference type="AlphaFoldDB" id="A0A4Y9SMN3"/>
<dbReference type="Pfam" id="PF14357">
    <property type="entry name" value="DUF4404"/>
    <property type="match status" value="1"/>
</dbReference>
<comment type="caution">
    <text evidence="1">The sequence shown here is derived from an EMBL/GenBank/DDBJ whole genome shotgun (WGS) entry which is preliminary data.</text>
</comment>
<sequence>MDSNLKASLMSLHERLAQTGPVDEELQELLRQLNGDITTLLERGSAPQPGETTTYGLAERTQELSAKFAVKHPQLEPALRELGTILSNMGI</sequence>
<protein>
    <submittedName>
        <fullName evidence="1">DUF4404 family protein</fullName>
    </submittedName>
</protein>
<accession>A0A4Y9SMN3</accession>
<proteinExistence type="predicted"/>